<reference evidence="2" key="2">
    <citation type="journal article" date="2015" name="Fish Shellfish Immunol.">
        <title>Early steps in the European eel (Anguilla anguilla)-Vibrio vulnificus interaction in the gills: Role of the RtxA13 toxin.</title>
        <authorList>
            <person name="Callol A."/>
            <person name="Pajuelo D."/>
            <person name="Ebbesson L."/>
            <person name="Teles M."/>
            <person name="MacKenzie S."/>
            <person name="Amaro C."/>
        </authorList>
    </citation>
    <scope>NUCLEOTIDE SEQUENCE</scope>
</reference>
<organism evidence="2">
    <name type="scientific">Anguilla anguilla</name>
    <name type="common">European freshwater eel</name>
    <name type="synonym">Muraena anguilla</name>
    <dbReference type="NCBI Taxonomy" id="7936"/>
    <lineage>
        <taxon>Eukaryota</taxon>
        <taxon>Metazoa</taxon>
        <taxon>Chordata</taxon>
        <taxon>Craniata</taxon>
        <taxon>Vertebrata</taxon>
        <taxon>Euteleostomi</taxon>
        <taxon>Actinopterygii</taxon>
        <taxon>Neopterygii</taxon>
        <taxon>Teleostei</taxon>
        <taxon>Anguilliformes</taxon>
        <taxon>Anguillidae</taxon>
        <taxon>Anguilla</taxon>
    </lineage>
</organism>
<dbReference type="EMBL" id="GBXM01025651">
    <property type="protein sequence ID" value="JAH82926.1"/>
    <property type="molecule type" value="Transcribed_RNA"/>
</dbReference>
<reference evidence="2" key="1">
    <citation type="submission" date="2014-11" db="EMBL/GenBank/DDBJ databases">
        <authorList>
            <person name="Amaro Gonzalez C."/>
        </authorList>
    </citation>
    <scope>NUCLEOTIDE SEQUENCE</scope>
</reference>
<evidence type="ECO:0000313" key="2">
    <source>
        <dbReference type="EMBL" id="JAH82926.1"/>
    </source>
</evidence>
<protein>
    <submittedName>
        <fullName evidence="2">Uncharacterized protein</fullName>
    </submittedName>
</protein>
<feature type="region of interest" description="Disordered" evidence="1">
    <location>
        <begin position="32"/>
        <end position="56"/>
    </location>
</feature>
<sequence>MSEQHRGMSEQLQGGWTEIGLEADRVLEDRSEGWELRGRDNQNNQGEREEVRRAWL</sequence>
<proteinExistence type="predicted"/>
<accession>A0A0E9VY08</accession>
<dbReference type="AlphaFoldDB" id="A0A0E9VY08"/>
<name>A0A0E9VY08_ANGAN</name>
<evidence type="ECO:0000256" key="1">
    <source>
        <dbReference type="SAM" id="MobiDB-lite"/>
    </source>
</evidence>